<keyword evidence="4" id="KW-0564">Palmitate</keyword>
<evidence type="ECO:0000256" key="3">
    <source>
        <dbReference type="ARBA" id="ARBA00023136"/>
    </source>
</evidence>
<dbReference type="SUPFAM" id="SSF53850">
    <property type="entry name" value="Periplasmic binding protein-like II"/>
    <property type="match status" value="1"/>
</dbReference>
<feature type="chain" id="PRO_5022026683" description="Lipoprotein" evidence="7">
    <location>
        <begin position="41"/>
        <end position="280"/>
    </location>
</feature>
<dbReference type="PIRSF" id="PIRSF002854">
    <property type="entry name" value="MetQ"/>
    <property type="match status" value="1"/>
</dbReference>
<dbReference type="CDD" id="cd13598">
    <property type="entry name" value="PBP2_lipoprotein_IlpA_like"/>
    <property type="match status" value="1"/>
</dbReference>
<gene>
    <name evidence="8" type="ORF">BDD18_3205</name>
</gene>
<evidence type="ECO:0000256" key="2">
    <source>
        <dbReference type="ARBA" id="ARBA00022729"/>
    </source>
</evidence>
<evidence type="ECO:0000256" key="4">
    <source>
        <dbReference type="ARBA" id="ARBA00023139"/>
    </source>
</evidence>
<dbReference type="Pfam" id="PF03180">
    <property type="entry name" value="Lipoprotein_9"/>
    <property type="match status" value="1"/>
</dbReference>
<comment type="subcellular location">
    <subcellularLocation>
        <location evidence="1">Membrane</location>
        <topology evidence="1">Lipid-anchor</topology>
    </subcellularLocation>
</comment>
<evidence type="ECO:0000256" key="1">
    <source>
        <dbReference type="ARBA" id="ARBA00004635"/>
    </source>
</evidence>
<protein>
    <recommendedName>
        <fullName evidence="6">Lipoprotein</fullName>
    </recommendedName>
</protein>
<accession>A0A543L1R7</accession>
<name>A0A543L1R7_9BURK</name>
<evidence type="ECO:0000256" key="6">
    <source>
        <dbReference type="PIRNR" id="PIRNR002854"/>
    </source>
</evidence>
<dbReference type="PANTHER" id="PTHR30429:SF1">
    <property type="entry name" value="D-METHIONINE-BINDING LIPOPROTEIN METQ-RELATED"/>
    <property type="match status" value="1"/>
</dbReference>
<keyword evidence="3" id="KW-0472">Membrane</keyword>
<keyword evidence="5 6" id="KW-0449">Lipoprotein</keyword>
<comment type="caution">
    <text evidence="8">The sequence shown here is derived from an EMBL/GenBank/DDBJ whole genome shotgun (WGS) entry which is preliminary data.</text>
</comment>
<dbReference type="InterPro" id="IPR004872">
    <property type="entry name" value="Lipoprotein_NlpA"/>
</dbReference>
<dbReference type="GO" id="GO:0016020">
    <property type="term" value="C:membrane"/>
    <property type="evidence" value="ECO:0007669"/>
    <property type="project" value="UniProtKB-SubCell"/>
</dbReference>
<dbReference type="Proteomes" id="UP000316993">
    <property type="component" value="Unassembled WGS sequence"/>
</dbReference>
<sequence length="280" mass="30454">MLRTIGNISIRKVFSVNKRSLLQSALALALVSGFSASAMAQDKPLKIGVTGGPHAQIFEVVKKVAEKDGLKIQVIEFSDYVQPNAALASGDLDANSYQHKPYLDQQVKDRGYKFVSAGYTVNFPIGIYSKKIKSLNDLKQGAKFGIPNDPTNGGRVLLVLQEKGLIKLRPEAGLKATPLDVIDNPKKIKFVELDAAQLPRSLDDLDASAINTNFALSAGLNPGKDAIAQESAKSPYVNLIAVREADKDKPWVTKLVKAYQSEEVRKFIQTEFKGAVIPGF</sequence>
<dbReference type="NCBIfam" id="TIGR00363">
    <property type="entry name" value="MetQ/NlpA family lipoprotein"/>
    <property type="match status" value="1"/>
</dbReference>
<keyword evidence="2 7" id="KW-0732">Signal</keyword>
<comment type="similarity">
    <text evidence="6">Belongs to the nlpA lipoprotein family.</text>
</comment>
<evidence type="ECO:0000256" key="7">
    <source>
        <dbReference type="SAM" id="SignalP"/>
    </source>
</evidence>
<evidence type="ECO:0000313" key="9">
    <source>
        <dbReference type="Proteomes" id="UP000316993"/>
    </source>
</evidence>
<dbReference type="EMBL" id="VFPV01000003">
    <property type="protein sequence ID" value="TQN01251.1"/>
    <property type="molecule type" value="Genomic_DNA"/>
</dbReference>
<dbReference type="AlphaFoldDB" id="A0A543L1R7"/>
<reference evidence="8 9" key="1">
    <citation type="submission" date="2019-06" db="EMBL/GenBank/DDBJ databases">
        <title>Genomic Encyclopedia of Archaeal and Bacterial Type Strains, Phase II (KMG-II): from individual species to whole genera.</title>
        <authorList>
            <person name="Goeker M."/>
        </authorList>
    </citation>
    <scope>NUCLEOTIDE SEQUENCE [LARGE SCALE GENOMIC DNA]</scope>
    <source>
        <strain evidence="8 9">DSM 7270</strain>
    </source>
</reference>
<proteinExistence type="inferred from homology"/>
<dbReference type="Gene3D" id="3.40.190.10">
    <property type="entry name" value="Periplasmic binding protein-like II"/>
    <property type="match status" value="2"/>
</dbReference>
<feature type="signal peptide" evidence="7">
    <location>
        <begin position="1"/>
        <end position="40"/>
    </location>
</feature>
<organism evidence="8 9">
    <name type="scientific">Acidovorax temperans</name>
    <dbReference type="NCBI Taxonomy" id="80878"/>
    <lineage>
        <taxon>Bacteria</taxon>
        <taxon>Pseudomonadati</taxon>
        <taxon>Pseudomonadota</taxon>
        <taxon>Betaproteobacteria</taxon>
        <taxon>Burkholderiales</taxon>
        <taxon>Comamonadaceae</taxon>
        <taxon>Acidovorax</taxon>
    </lineage>
</organism>
<evidence type="ECO:0000256" key="5">
    <source>
        <dbReference type="ARBA" id="ARBA00023288"/>
    </source>
</evidence>
<dbReference type="PANTHER" id="PTHR30429">
    <property type="entry name" value="D-METHIONINE-BINDING LIPOPROTEIN METQ"/>
    <property type="match status" value="1"/>
</dbReference>
<evidence type="ECO:0000313" key="8">
    <source>
        <dbReference type="EMBL" id="TQN01251.1"/>
    </source>
</evidence>